<dbReference type="Proteomes" id="UP000800035">
    <property type="component" value="Unassembled WGS sequence"/>
</dbReference>
<sequence length="327" mass="36741">MLQPRISAPMARLRLNPTSACLRCQTRALLSPSTPRLFTTAPLLRLPAAPPRPQPPSNDPKDGETFIPRPLGRPIGFTTPPQPGQNTGLERPVKKDYSGMTMSERNLAKRADLVEKWGTNYFRDFKNIRKYRSGKTFMANARIFKKEAAMYFPNFHGDTLAQKGTDTTSVLRGRVSVVNVFSSEWGAAQVQTFTSKEVNPGLHQVLAKHPETAQMVDVNIEENSLKAWIISLFSWNLRLKKRREEWGGYFVVRRGVSERIRETIGLLNGRVGYVYLVDQDCKIRWAGSANAEGTEVEDLTRGFARLIEEATTGPTKTRIQPPVKNVG</sequence>
<evidence type="ECO:0008006" key="4">
    <source>
        <dbReference type="Google" id="ProtNLM"/>
    </source>
</evidence>
<dbReference type="OrthoDB" id="17089at2759"/>
<dbReference type="AlphaFoldDB" id="A0A6A5U084"/>
<feature type="region of interest" description="Disordered" evidence="1">
    <location>
        <begin position="43"/>
        <end position="93"/>
    </location>
</feature>
<reference evidence="2" key="1">
    <citation type="journal article" date="2020" name="Stud. Mycol.">
        <title>101 Dothideomycetes genomes: a test case for predicting lifestyles and emergence of pathogens.</title>
        <authorList>
            <person name="Haridas S."/>
            <person name="Albert R."/>
            <person name="Binder M."/>
            <person name="Bloem J."/>
            <person name="Labutti K."/>
            <person name="Salamov A."/>
            <person name="Andreopoulos B."/>
            <person name="Baker S."/>
            <person name="Barry K."/>
            <person name="Bills G."/>
            <person name="Bluhm B."/>
            <person name="Cannon C."/>
            <person name="Castanera R."/>
            <person name="Culley D."/>
            <person name="Daum C."/>
            <person name="Ezra D."/>
            <person name="Gonzalez J."/>
            <person name="Henrissat B."/>
            <person name="Kuo A."/>
            <person name="Liang C."/>
            <person name="Lipzen A."/>
            <person name="Lutzoni F."/>
            <person name="Magnuson J."/>
            <person name="Mondo S."/>
            <person name="Nolan M."/>
            <person name="Ohm R."/>
            <person name="Pangilinan J."/>
            <person name="Park H.-J."/>
            <person name="Ramirez L."/>
            <person name="Alfaro M."/>
            <person name="Sun H."/>
            <person name="Tritt A."/>
            <person name="Yoshinaga Y."/>
            <person name="Zwiers L.-H."/>
            <person name="Turgeon B."/>
            <person name="Goodwin S."/>
            <person name="Spatafora J."/>
            <person name="Crous P."/>
            <person name="Grigoriev I."/>
        </authorList>
    </citation>
    <scope>NUCLEOTIDE SEQUENCE</scope>
    <source>
        <strain evidence="2">CBS 675.92</strain>
    </source>
</reference>
<keyword evidence="3" id="KW-1185">Reference proteome</keyword>
<dbReference type="PANTHER" id="PTHR28106">
    <property type="entry name" value="MITOCHONDRIAL ATPASE COMPLEX SUBUNIT ATP10"/>
    <property type="match status" value="1"/>
</dbReference>
<protein>
    <recommendedName>
        <fullName evidence="4">F1F0 ATP synthase assembly protein Atp10</fullName>
    </recommendedName>
</protein>
<gene>
    <name evidence="2" type="ORF">CC80DRAFT_413451</name>
</gene>
<accession>A0A6A5U084</accession>
<dbReference type="PANTHER" id="PTHR28106:SF1">
    <property type="entry name" value="MITOCHONDRIAL ATPASE COMPLEX SUBUNIT ATP10"/>
    <property type="match status" value="1"/>
</dbReference>
<dbReference type="InterPro" id="IPR007849">
    <property type="entry name" value="ATP10"/>
</dbReference>
<name>A0A6A5U084_9PLEO</name>
<evidence type="ECO:0000313" key="2">
    <source>
        <dbReference type="EMBL" id="KAF1956406.1"/>
    </source>
</evidence>
<evidence type="ECO:0000256" key="1">
    <source>
        <dbReference type="SAM" id="MobiDB-lite"/>
    </source>
</evidence>
<evidence type="ECO:0000313" key="3">
    <source>
        <dbReference type="Proteomes" id="UP000800035"/>
    </source>
</evidence>
<proteinExistence type="predicted"/>
<dbReference type="EMBL" id="ML976992">
    <property type="protein sequence ID" value="KAF1956406.1"/>
    <property type="molecule type" value="Genomic_DNA"/>
</dbReference>
<dbReference type="GO" id="GO:0005743">
    <property type="term" value="C:mitochondrial inner membrane"/>
    <property type="evidence" value="ECO:0007669"/>
    <property type="project" value="TreeGrafter"/>
</dbReference>
<dbReference type="GO" id="GO:0033615">
    <property type="term" value="P:mitochondrial proton-transporting ATP synthase complex assembly"/>
    <property type="evidence" value="ECO:0007669"/>
    <property type="project" value="TreeGrafter"/>
</dbReference>
<feature type="compositionally biased region" description="Pro residues" evidence="1">
    <location>
        <begin position="48"/>
        <end position="58"/>
    </location>
</feature>
<organism evidence="2 3">
    <name type="scientific">Byssothecium circinans</name>
    <dbReference type="NCBI Taxonomy" id="147558"/>
    <lineage>
        <taxon>Eukaryota</taxon>
        <taxon>Fungi</taxon>
        <taxon>Dikarya</taxon>
        <taxon>Ascomycota</taxon>
        <taxon>Pezizomycotina</taxon>
        <taxon>Dothideomycetes</taxon>
        <taxon>Pleosporomycetidae</taxon>
        <taxon>Pleosporales</taxon>
        <taxon>Massarineae</taxon>
        <taxon>Massarinaceae</taxon>
        <taxon>Byssothecium</taxon>
    </lineage>
</organism>
<dbReference type="Pfam" id="PF05176">
    <property type="entry name" value="ATP-synt_10"/>
    <property type="match status" value="1"/>
</dbReference>